<keyword evidence="3" id="KW-0808">Transferase</keyword>
<evidence type="ECO:0000256" key="3">
    <source>
        <dbReference type="ARBA" id="ARBA00022679"/>
    </source>
</evidence>
<dbReference type="SUPFAM" id="SSF53335">
    <property type="entry name" value="S-adenosyl-L-methionine-dependent methyltransferases"/>
    <property type="match status" value="1"/>
</dbReference>
<organism evidence="7 8">
    <name type="scientific">Aspergillus wentii DTO 134E9</name>
    <dbReference type="NCBI Taxonomy" id="1073089"/>
    <lineage>
        <taxon>Eukaryota</taxon>
        <taxon>Fungi</taxon>
        <taxon>Dikarya</taxon>
        <taxon>Ascomycota</taxon>
        <taxon>Pezizomycotina</taxon>
        <taxon>Eurotiomycetes</taxon>
        <taxon>Eurotiomycetidae</taxon>
        <taxon>Eurotiales</taxon>
        <taxon>Aspergillaceae</taxon>
        <taxon>Aspergillus</taxon>
        <taxon>Aspergillus subgen. Cremei</taxon>
    </lineage>
</organism>
<dbReference type="AlphaFoldDB" id="A0A1L9RC27"/>
<keyword evidence="4" id="KW-0949">S-adenosyl-L-methionine</keyword>
<dbReference type="InterPro" id="IPR002935">
    <property type="entry name" value="SAM_O-MeTrfase"/>
</dbReference>
<evidence type="ECO:0000256" key="4">
    <source>
        <dbReference type="ARBA" id="ARBA00022691"/>
    </source>
</evidence>
<dbReference type="OrthoDB" id="186626at2759"/>
<proteinExistence type="inferred from homology"/>
<keyword evidence="8" id="KW-1185">Reference proteome</keyword>
<evidence type="ECO:0000256" key="2">
    <source>
        <dbReference type="ARBA" id="ARBA00022603"/>
    </source>
</evidence>
<dbReference type="PANTHER" id="PTHR43836">
    <property type="entry name" value="CATECHOL O-METHYLTRANSFERASE 1-RELATED"/>
    <property type="match status" value="1"/>
</dbReference>
<accession>A0A1L9RC27</accession>
<dbReference type="Gene3D" id="3.40.50.150">
    <property type="entry name" value="Vaccinia Virus protein VP39"/>
    <property type="match status" value="1"/>
</dbReference>
<dbReference type="GO" id="GO:0008171">
    <property type="term" value="F:O-methyltransferase activity"/>
    <property type="evidence" value="ECO:0007669"/>
    <property type="project" value="InterPro"/>
</dbReference>
<dbReference type="STRING" id="1073089.A0A1L9RC27"/>
<sequence length="229" mass="25357">MEARAQALHEHFLTTPTEAIQNNPWAVVNAIETYASTNHMMIFKGGKLIAARDRVSAMQPAPKKFVEFGTFVGCSAIAWGAILRDLHGDNLAGCNVYTFELDPKMAVIARDMIKIAGLEGIVHVLEGPGSESLRKLHREGKLVEKVDVAFFDHWEEYYLPDLQLLEELDLLKVGSKMVADNTDFPGAPKYLEYVKAGGSEKVRYESESIKTEAQHGPSIVEISDVVRVA</sequence>
<evidence type="ECO:0000256" key="5">
    <source>
        <dbReference type="ARBA" id="ARBA00022939"/>
    </source>
</evidence>
<dbReference type="Proteomes" id="UP000184383">
    <property type="component" value="Unassembled WGS sequence"/>
</dbReference>
<dbReference type="PANTHER" id="PTHR43836:SF2">
    <property type="entry name" value="CATECHOL O-METHYLTRANSFERASE 1-RELATED"/>
    <property type="match status" value="1"/>
</dbReference>
<evidence type="ECO:0000256" key="6">
    <source>
        <dbReference type="ARBA" id="ARBA00023453"/>
    </source>
</evidence>
<evidence type="ECO:0000313" key="7">
    <source>
        <dbReference type="EMBL" id="OJJ32470.1"/>
    </source>
</evidence>
<gene>
    <name evidence="7" type="ORF">ASPWEDRAFT_667243</name>
</gene>
<dbReference type="PROSITE" id="PS51682">
    <property type="entry name" value="SAM_OMT_I"/>
    <property type="match status" value="1"/>
</dbReference>
<evidence type="ECO:0000256" key="1">
    <source>
        <dbReference type="ARBA" id="ARBA00012880"/>
    </source>
</evidence>
<dbReference type="RefSeq" id="XP_040686147.1">
    <property type="nucleotide sequence ID" value="XM_040838860.1"/>
</dbReference>
<dbReference type="GeneID" id="63754708"/>
<dbReference type="EC" id="2.1.1.6" evidence="1"/>
<dbReference type="Pfam" id="PF01596">
    <property type="entry name" value="Methyltransf_3"/>
    <property type="match status" value="1"/>
</dbReference>
<comment type="similarity">
    <text evidence="6">Belongs to the class I-like SAM-binding methyltransferase superfamily. Cation-dependent O-methyltransferase family.</text>
</comment>
<dbReference type="GO" id="GO:0006584">
    <property type="term" value="P:catecholamine metabolic process"/>
    <property type="evidence" value="ECO:0007669"/>
    <property type="project" value="UniProtKB-KW"/>
</dbReference>
<dbReference type="EMBL" id="KV878215">
    <property type="protein sequence ID" value="OJJ32470.1"/>
    <property type="molecule type" value="Genomic_DNA"/>
</dbReference>
<evidence type="ECO:0000313" key="8">
    <source>
        <dbReference type="Proteomes" id="UP000184383"/>
    </source>
</evidence>
<reference evidence="8" key="1">
    <citation type="journal article" date="2017" name="Genome Biol.">
        <title>Comparative genomics reveals high biological diversity and specific adaptations in the industrially and medically important fungal genus Aspergillus.</title>
        <authorList>
            <person name="de Vries R.P."/>
            <person name="Riley R."/>
            <person name="Wiebenga A."/>
            <person name="Aguilar-Osorio G."/>
            <person name="Amillis S."/>
            <person name="Uchima C.A."/>
            <person name="Anderluh G."/>
            <person name="Asadollahi M."/>
            <person name="Askin M."/>
            <person name="Barry K."/>
            <person name="Battaglia E."/>
            <person name="Bayram O."/>
            <person name="Benocci T."/>
            <person name="Braus-Stromeyer S.A."/>
            <person name="Caldana C."/>
            <person name="Canovas D."/>
            <person name="Cerqueira G.C."/>
            <person name="Chen F."/>
            <person name="Chen W."/>
            <person name="Choi C."/>
            <person name="Clum A."/>
            <person name="Dos Santos R.A."/>
            <person name="Damasio A.R."/>
            <person name="Diallinas G."/>
            <person name="Emri T."/>
            <person name="Fekete E."/>
            <person name="Flipphi M."/>
            <person name="Freyberg S."/>
            <person name="Gallo A."/>
            <person name="Gournas C."/>
            <person name="Habgood R."/>
            <person name="Hainaut M."/>
            <person name="Harispe M.L."/>
            <person name="Henrissat B."/>
            <person name="Hilden K.S."/>
            <person name="Hope R."/>
            <person name="Hossain A."/>
            <person name="Karabika E."/>
            <person name="Karaffa L."/>
            <person name="Karanyi Z."/>
            <person name="Krasevec N."/>
            <person name="Kuo A."/>
            <person name="Kusch H."/>
            <person name="LaButti K."/>
            <person name="Lagendijk E.L."/>
            <person name="Lapidus A."/>
            <person name="Levasseur A."/>
            <person name="Lindquist E."/>
            <person name="Lipzen A."/>
            <person name="Logrieco A.F."/>
            <person name="MacCabe A."/>
            <person name="Maekelae M.R."/>
            <person name="Malavazi I."/>
            <person name="Melin P."/>
            <person name="Meyer V."/>
            <person name="Mielnichuk N."/>
            <person name="Miskei M."/>
            <person name="Molnar A.P."/>
            <person name="Mule G."/>
            <person name="Ngan C.Y."/>
            <person name="Orejas M."/>
            <person name="Orosz E."/>
            <person name="Ouedraogo J.P."/>
            <person name="Overkamp K.M."/>
            <person name="Park H.-S."/>
            <person name="Perrone G."/>
            <person name="Piumi F."/>
            <person name="Punt P.J."/>
            <person name="Ram A.F."/>
            <person name="Ramon A."/>
            <person name="Rauscher S."/>
            <person name="Record E."/>
            <person name="Riano-Pachon D.M."/>
            <person name="Robert V."/>
            <person name="Roehrig J."/>
            <person name="Ruller R."/>
            <person name="Salamov A."/>
            <person name="Salih N.S."/>
            <person name="Samson R.A."/>
            <person name="Sandor E."/>
            <person name="Sanguinetti M."/>
            <person name="Schuetze T."/>
            <person name="Sepcic K."/>
            <person name="Shelest E."/>
            <person name="Sherlock G."/>
            <person name="Sophianopoulou V."/>
            <person name="Squina F.M."/>
            <person name="Sun H."/>
            <person name="Susca A."/>
            <person name="Todd R.B."/>
            <person name="Tsang A."/>
            <person name="Unkles S.E."/>
            <person name="van de Wiele N."/>
            <person name="van Rossen-Uffink D."/>
            <person name="Oliveira J.V."/>
            <person name="Vesth T.C."/>
            <person name="Visser J."/>
            <person name="Yu J.-H."/>
            <person name="Zhou M."/>
            <person name="Andersen M.R."/>
            <person name="Archer D.B."/>
            <person name="Baker S.E."/>
            <person name="Benoit I."/>
            <person name="Brakhage A.A."/>
            <person name="Braus G.H."/>
            <person name="Fischer R."/>
            <person name="Frisvad J.C."/>
            <person name="Goldman G.H."/>
            <person name="Houbraken J."/>
            <person name="Oakley B."/>
            <person name="Pocsi I."/>
            <person name="Scazzocchio C."/>
            <person name="Seiboth B."/>
            <person name="vanKuyk P.A."/>
            <person name="Wortman J."/>
            <person name="Dyer P.S."/>
            <person name="Grigoriev I.V."/>
        </authorList>
    </citation>
    <scope>NUCLEOTIDE SEQUENCE [LARGE SCALE GENOMIC DNA]</scope>
    <source>
        <strain evidence="8">DTO 134E9</strain>
    </source>
</reference>
<name>A0A1L9RC27_ASPWE</name>
<dbReference type="InterPro" id="IPR029063">
    <property type="entry name" value="SAM-dependent_MTases_sf"/>
</dbReference>
<protein>
    <recommendedName>
        <fullName evidence="1">catechol O-methyltransferase</fullName>
        <ecNumber evidence="1">2.1.1.6</ecNumber>
    </recommendedName>
</protein>
<dbReference type="VEuPathDB" id="FungiDB:ASPWEDRAFT_667243"/>
<keyword evidence="5" id="KW-0128">Catecholamine metabolism</keyword>
<keyword evidence="2" id="KW-0489">Methyltransferase</keyword>
<dbReference type="GO" id="GO:0032259">
    <property type="term" value="P:methylation"/>
    <property type="evidence" value="ECO:0007669"/>
    <property type="project" value="UniProtKB-KW"/>
</dbReference>